<accession>A0AAV0X8J3</accession>
<keyword evidence="3" id="KW-1185">Reference proteome</keyword>
<dbReference type="AlphaFoldDB" id="A0AAV0X8J3"/>
<evidence type="ECO:0000313" key="2">
    <source>
        <dbReference type="EMBL" id="CAI6364402.1"/>
    </source>
</evidence>
<organism evidence="2 3">
    <name type="scientific">Macrosiphum euphorbiae</name>
    <name type="common">potato aphid</name>
    <dbReference type="NCBI Taxonomy" id="13131"/>
    <lineage>
        <taxon>Eukaryota</taxon>
        <taxon>Metazoa</taxon>
        <taxon>Ecdysozoa</taxon>
        <taxon>Arthropoda</taxon>
        <taxon>Hexapoda</taxon>
        <taxon>Insecta</taxon>
        <taxon>Pterygota</taxon>
        <taxon>Neoptera</taxon>
        <taxon>Paraneoptera</taxon>
        <taxon>Hemiptera</taxon>
        <taxon>Sternorrhyncha</taxon>
        <taxon>Aphidomorpha</taxon>
        <taxon>Aphidoidea</taxon>
        <taxon>Aphididae</taxon>
        <taxon>Macrosiphini</taxon>
        <taxon>Macrosiphum</taxon>
    </lineage>
</organism>
<dbReference type="Proteomes" id="UP001160148">
    <property type="component" value="Unassembled WGS sequence"/>
</dbReference>
<feature type="compositionally biased region" description="Low complexity" evidence="1">
    <location>
        <begin position="162"/>
        <end position="171"/>
    </location>
</feature>
<gene>
    <name evidence="2" type="ORF">MEUPH1_LOCUS19232</name>
</gene>
<feature type="region of interest" description="Disordered" evidence="1">
    <location>
        <begin position="1"/>
        <end position="177"/>
    </location>
</feature>
<feature type="compositionally biased region" description="Polar residues" evidence="1">
    <location>
        <begin position="21"/>
        <end position="49"/>
    </location>
</feature>
<protein>
    <submittedName>
        <fullName evidence="2">Uncharacterized protein</fullName>
    </submittedName>
</protein>
<reference evidence="2 3" key="1">
    <citation type="submission" date="2023-01" db="EMBL/GenBank/DDBJ databases">
        <authorList>
            <person name="Whitehead M."/>
        </authorList>
    </citation>
    <scope>NUCLEOTIDE SEQUENCE [LARGE SCALE GENOMIC DNA]</scope>
</reference>
<dbReference type="EMBL" id="CARXXK010000003">
    <property type="protein sequence ID" value="CAI6364402.1"/>
    <property type="molecule type" value="Genomic_DNA"/>
</dbReference>
<comment type="caution">
    <text evidence="2">The sequence shown here is derived from an EMBL/GenBank/DDBJ whole genome shotgun (WGS) entry which is preliminary data.</text>
</comment>
<sequence>MSTTPAAHTTPAQPVKEVYAPQNTSPSTGQTRTTNTLAKQLQPEPTASGLTRPRQKDKAWLREYMATKRAKTTHQQRLNNKLDAHSTPPPTPLPPASWDNMVVDGQPPAGSATTGQATDTLTANTAKTTPEEKEISPEEENEVLRDKTPEYLGKDDNDHDATWWSTTSAESSPKKKE</sequence>
<evidence type="ECO:0000313" key="3">
    <source>
        <dbReference type="Proteomes" id="UP001160148"/>
    </source>
</evidence>
<feature type="compositionally biased region" description="Low complexity" evidence="1">
    <location>
        <begin position="1"/>
        <end position="14"/>
    </location>
</feature>
<proteinExistence type="predicted"/>
<feature type="compositionally biased region" description="Basic and acidic residues" evidence="1">
    <location>
        <begin position="129"/>
        <end position="161"/>
    </location>
</feature>
<feature type="compositionally biased region" description="Low complexity" evidence="1">
    <location>
        <begin position="117"/>
        <end position="128"/>
    </location>
</feature>
<name>A0AAV0X8J3_9HEMI</name>
<evidence type="ECO:0000256" key="1">
    <source>
        <dbReference type="SAM" id="MobiDB-lite"/>
    </source>
</evidence>